<dbReference type="InterPro" id="IPR036388">
    <property type="entry name" value="WH-like_DNA-bd_sf"/>
</dbReference>
<dbReference type="RefSeq" id="WP_008733019.1">
    <property type="nucleotide sequence ID" value="NZ_AKFT01000191.1"/>
</dbReference>
<dbReference type="InterPro" id="IPR000835">
    <property type="entry name" value="HTH_MarR-typ"/>
</dbReference>
<accession>J1GZF2</accession>
<evidence type="ECO:0000313" key="3">
    <source>
        <dbReference type="EMBL" id="EJF38318.1"/>
    </source>
</evidence>
<dbReference type="GO" id="GO:0003700">
    <property type="term" value="F:DNA-binding transcription factor activity"/>
    <property type="evidence" value="ECO:0007669"/>
    <property type="project" value="InterPro"/>
</dbReference>
<dbReference type="InterPro" id="IPR036390">
    <property type="entry name" value="WH_DNA-bd_sf"/>
</dbReference>
<dbReference type="EMBL" id="AKFT01000191">
    <property type="protein sequence ID" value="EJF38318.1"/>
    <property type="molecule type" value="Genomic_DNA"/>
</dbReference>
<dbReference type="Proteomes" id="UP000002941">
    <property type="component" value="Unassembled WGS sequence"/>
</dbReference>
<dbReference type="PANTHER" id="PTHR33164">
    <property type="entry name" value="TRANSCRIPTIONAL REGULATOR, MARR FAMILY"/>
    <property type="match status" value="1"/>
</dbReference>
<feature type="domain" description="HTH marR-type" evidence="2">
    <location>
        <begin position="35"/>
        <end position="167"/>
    </location>
</feature>
<dbReference type="SUPFAM" id="SSF46785">
    <property type="entry name" value="Winged helix' DNA-binding domain"/>
    <property type="match status" value="1"/>
</dbReference>
<dbReference type="OrthoDB" id="3177763at2"/>
<dbReference type="SMART" id="SM00347">
    <property type="entry name" value="HTH_MARR"/>
    <property type="match status" value="1"/>
</dbReference>
<dbReference type="GO" id="GO:0006950">
    <property type="term" value="P:response to stress"/>
    <property type="evidence" value="ECO:0007669"/>
    <property type="project" value="TreeGrafter"/>
</dbReference>
<dbReference type="Gene3D" id="1.10.10.10">
    <property type="entry name" value="Winged helix-like DNA-binding domain superfamily/Winged helix DNA-binding domain"/>
    <property type="match status" value="1"/>
</dbReference>
<dbReference type="PATRIC" id="fig|1125718.3.peg.2450"/>
<dbReference type="PROSITE" id="PS50995">
    <property type="entry name" value="HTH_MARR_2"/>
    <property type="match status" value="1"/>
</dbReference>
<name>J1GZF2_9ACTO</name>
<protein>
    <submittedName>
        <fullName evidence="3">MarR family protein</fullName>
    </submittedName>
</protein>
<sequence>MSQDDRRPGSGEPGGSGSPDIPGSPDSAEAVGDLGALVGYQLKRAQSALRTQMDEALRPMGLTAPQYACLELLSRHPGASNSDLARGAFVTRQSMNALLRGLTQRGLVARASSAPSGRALPAALTSEGERLLRRAERCVGAIERRMVAGLTDDQCEALRRALSQCADALQ</sequence>
<evidence type="ECO:0000259" key="2">
    <source>
        <dbReference type="PROSITE" id="PS50995"/>
    </source>
</evidence>
<comment type="caution">
    <text evidence="3">The sequence shown here is derived from an EMBL/GenBank/DDBJ whole genome shotgun (WGS) entry which is preliminary data.</text>
</comment>
<dbReference type="eggNOG" id="COG1846">
    <property type="taxonomic scope" value="Bacteria"/>
</dbReference>
<feature type="region of interest" description="Disordered" evidence="1">
    <location>
        <begin position="1"/>
        <end position="30"/>
    </location>
</feature>
<evidence type="ECO:0000256" key="1">
    <source>
        <dbReference type="SAM" id="MobiDB-lite"/>
    </source>
</evidence>
<keyword evidence="4" id="KW-1185">Reference proteome</keyword>
<dbReference type="PANTHER" id="PTHR33164:SF43">
    <property type="entry name" value="HTH-TYPE TRANSCRIPTIONAL REPRESSOR YETL"/>
    <property type="match status" value="1"/>
</dbReference>
<evidence type="ECO:0000313" key="4">
    <source>
        <dbReference type="Proteomes" id="UP000002941"/>
    </source>
</evidence>
<gene>
    <name evidence="3" type="ORF">HMPREF1318_2676</name>
</gene>
<dbReference type="Pfam" id="PF12802">
    <property type="entry name" value="MarR_2"/>
    <property type="match status" value="1"/>
</dbReference>
<feature type="compositionally biased region" description="Low complexity" evidence="1">
    <location>
        <begin position="18"/>
        <end position="27"/>
    </location>
</feature>
<dbReference type="AlphaFoldDB" id="J1GZF2"/>
<dbReference type="InterPro" id="IPR039422">
    <property type="entry name" value="MarR/SlyA-like"/>
</dbReference>
<organism evidence="3 4">
    <name type="scientific">Actinomyces massiliensis F0489</name>
    <dbReference type="NCBI Taxonomy" id="1125718"/>
    <lineage>
        <taxon>Bacteria</taxon>
        <taxon>Bacillati</taxon>
        <taxon>Actinomycetota</taxon>
        <taxon>Actinomycetes</taxon>
        <taxon>Actinomycetales</taxon>
        <taxon>Actinomycetaceae</taxon>
        <taxon>Actinomyces</taxon>
    </lineage>
</organism>
<proteinExistence type="predicted"/>
<reference evidence="3 4" key="1">
    <citation type="submission" date="2012-05" db="EMBL/GenBank/DDBJ databases">
        <authorList>
            <person name="Harkins D.M."/>
            <person name="Madupu R."/>
            <person name="Durkin A.S."/>
            <person name="Torralba M."/>
            <person name="Methe B."/>
            <person name="Sutton G.G."/>
            <person name="Nelson K.E."/>
        </authorList>
    </citation>
    <scope>NUCLEOTIDE SEQUENCE [LARGE SCALE GENOMIC DNA]</scope>
    <source>
        <strain evidence="3 4">F0489</strain>
    </source>
</reference>